<dbReference type="EMBL" id="JANAWD010000042">
    <property type="protein sequence ID" value="KAJ3489578.1"/>
    <property type="molecule type" value="Genomic_DNA"/>
</dbReference>
<dbReference type="AlphaFoldDB" id="A0AAD5YKC0"/>
<dbReference type="Proteomes" id="UP001212997">
    <property type="component" value="Unassembled WGS sequence"/>
</dbReference>
<keyword evidence="5" id="KW-1185">Reference proteome</keyword>
<sequence length="266" mass="29819">MVTTSSSNVPRESHQQQQQQQRSTQSYGYHRNTHTSRPPQSVPAPRTFSQISSPEIPNSIFFASDFMIGAGMAIIQPSTGKVVVLYESRRGYWFLPKGRKDIGETIEHAALREAYEESGYRAGFLPLYIPTNAPAAPGSPNYPSRHVLNTEPVYISTRSWGPRRRRRHPAPGDDNGGEYFTFWYVGQIPEDAVHEDNTGMPDEQNYTSHLLGLNEALDKLYSTGGTVEANVLKIAYQCWQYTEEILTREATRVSDPSQSTTESQGA</sequence>
<evidence type="ECO:0000313" key="4">
    <source>
        <dbReference type="EMBL" id="KAJ3489578.1"/>
    </source>
</evidence>
<dbReference type="SUPFAM" id="SSF55811">
    <property type="entry name" value="Nudix"/>
    <property type="match status" value="1"/>
</dbReference>
<gene>
    <name evidence="4" type="ORF">NLI96_g2023</name>
</gene>
<keyword evidence="1" id="KW-0378">Hydrolase</keyword>
<feature type="compositionally biased region" description="Polar residues" evidence="2">
    <location>
        <begin position="1"/>
        <end position="10"/>
    </location>
</feature>
<dbReference type="Gene3D" id="3.90.79.10">
    <property type="entry name" value="Nucleoside Triphosphate Pyrophosphohydrolase"/>
    <property type="match status" value="1"/>
</dbReference>
<organism evidence="4 5">
    <name type="scientific">Meripilus lineatus</name>
    <dbReference type="NCBI Taxonomy" id="2056292"/>
    <lineage>
        <taxon>Eukaryota</taxon>
        <taxon>Fungi</taxon>
        <taxon>Dikarya</taxon>
        <taxon>Basidiomycota</taxon>
        <taxon>Agaricomycotina</taxon>
        <taxon>Agaricomycetes</taxon>
        <taxon>Polyporales</taxon>
        <taxon>Meripilaceae</taxon>
        <taxon>Meripilus</taxon>
    </lineage>
</organism>
<dbReference type="CDD" id="cd02883">
    <property type="entry name" value="NUDIX_Hydrolase"/>
    <property type="match status" value="1"/>
</dbReference>
<dbReference type="PROSITE" id="PS51462">
    <property type="entry name" value="NUDIX"/>
    <property type="match status" value="1"/>
</dbReference>
<evidence type="ECO:0000256" key="2">
    <source>
        <dbReference type="SAM" id="MobiDB-lite"/>
    </source>
</evidence>
<dbReference type="InterPro" id="IPR015797">
    <property type="entry name" value="NUDIX_hydrolase-like_dom_sf"/>
</dbReference>
<evidence type="ECO:0000259" key="3">
    <source>
        <dbReference type="PROSITE" id="PS51462"/>
    </source>
</evidence>
<dbReference type="InterPro" id="IPR020084">
    <property type="entry name" value="NUDIX_hydrolase_CS"/>
</dbReference>
<comment type="caution">
    <text evidence="4">The sequence shown here is derived from an EMBL/GenBank/DDBJ whole genome shotgun (WGS) entry which is preliminary data.</text>
</comment>
<evidence type="ECO:0000256" key="1">
    <source>
        <dbReference type="ARBA" id="ARBA00022801"/>
    </source>
</evidence>
<proteinExistence type="predicted"/>
<evidence type="ECO:0000313" key="5">
    <source>
        <dbReference type="Proteomes" id="UP001212997"/>
    </source>
</evidence>
<feature type="region of interest" description="Disordered" evidence="2">
    <location>
        <begin position="1"/>
        <end position="51"/>
    </location>
</feature>
<dbReference type="PROSITE" id="PS00893">
    <property type="entry name" value="NUDIX_BOX"/>
    <property type="match status" value="1"/>
</dbReference>
<protein>
    <recommendedName>
        <fullName evidence="3">Nudix hydrolase domain-containing protein</fullName>
    </recommendedName>
</protein>
<dbReference type="InterPro" id="IPR000086">
    <property type="entry name" value="NUDIX_hydrolase_dom"/>
</dbReference>
<reference evidence="4" key="1">
    <citation type="submission" date="2022-07" db="EMBL/GenBank/DDBJ databases">
        <title>Genome Sequence of Physisporinus lineatus.</title>
        <authorList>
            <person name="Buettner E."/>
        </authorList>
    </citation>
    <scope>NUCLEOTIDE SEQUENCE</scope>
    <source>
        <strain evidence="4">VT162</strain>
    </source>
</reference>
<name>A0AAD5YKC0_9APHY</name>
<accession>A0AAD5YKC0</accession>
<feature type="domain" description="Nudix hydrolase" evidence="3">
    <location>
        <begin position="65"/>
        <end position="242"/>
    </location>
</feature>
<dbReference type="Pfam" id="PF00293">
    <property type="entry name" value="NUDIX"/>
    <property type="match status" value="1"/>
</dbReference>
<dbReference type="GO" id="GO:0016787">
    <property type="term" value="F:hydrolase activity"/>
    <property type="evidence" value="ECO:0007669"/>
    <property type="project" value="UniProtKB-KW"/>
</dbReference>